<evidence type="ECO:0000256" key="1">
    <source>
        <dbReference type="SAM" id="MobiDB-lite"/>
    </source>
</evidence>
<evidence type="ECO:0000313" key="2">
    <source>
        <dbReference type="EMBL" id="CAN75538.1"/>
    </source>
</evidence>
<reference evidence="2" key="1">
    <citation type="journal article" date="2007" name="PLoS ONE">
        <title>The first genome sequence of an elite grapevine cultivar (Pinot noir Vitis vinifera L.): coping with a highly heterozygous genome.</title>
        <authorList>
            <person name="Velasco R."/>
            <person name="Zharkikh A."/>
            <person name="Troggio M."/>
            <person name="Cartwright D.A."/>
            <person name="Cestaro A."/>
            <person name="Pruss D."/>
            <person name="Pindo M."/>
            <person name="FitzGerald L.M."/>
            <person name="Vezzulli S."/>
            <person name="Reid J."/>
            <person name="Malacarne G."/>
            <person name="Iliev D."/>
            <person name="Coppola G."/>
            <person name="Wardell B."/>
            <person name="Micheletti D."/>
            <person name="Macalma T."/>
            <person name="Facci M."/>
            <person name="Mitchell J.T."/>
            <person name="Perazzolli M."/>
            <person name="Eldredge G."/>
            <person name="Gatto P."/>
            <person name="Oyzerski R."/>
            <person name="Moretto M."/>
            <person name="Gutin N."/>
            <person name="Stefanini M."/>
            <person name="Chen Y."/>
            <person name="Segala C."/>
            <person name="Davenport C."/>
            <person name="Dematte L."/>
            <person name="Mraz A."/>
            <person name="Battilana J."/>
            <person name="Stormo K."/>
            <person name="Costa F."/>
            <person name="Tao Q."/>
            <person name="Si-Ammour A."/>
            <person name="Harkins T."/>
            <person name="Lackey A."/>
            <person name="Perbost C."/>
            <person name="Taillon B."/>
            <person name="Stella A."/>
            <person name="Solovyev V."/>
            <person name="Fawcett J.A."/>
            <person name="Sterck L."/>
            <person name="Vandepoele K."/>
            <person name="Grando S.M."/>
            <person name="Toppo S."/>
            <person name="Moser C."/>
            <person name="Lanchbury J."/>
            <person name="Bogden R."/>
            <person name="Skolnick M."/>
            <person name="Sgaramella V."/>
            <person name="Bhatnagar S.K."/>
            <person name="Fontana P."/>
            <person name="Gutin A."/>
            <person name="Van de Peer Y."/>
            <person name="Salamini F."/>
            <person name="Viola R."/>
        </authorList>
    </citation>
    <scope>NUCLEOTIDE SEQUENCE</scope>
</reference>
<dbReference type="EMBL" id="AM423425">
    <property type="protein sequence ID" value="CAN75538.1"/>
    <property type="molecule type" value="Genomic_DNA"/>
</dbReference>
<name>A5ACW0_VITVI</name>
<gene>
    <name evidence="2" type="ORF">VITISV_009643</name>
</gene>
<feature type="region of interest" description="Disordered" evidence="1">
    <location>
        <begin position="32"/>
        <end position="86"/>
    </location>
</feature>
<sequence length="150" mass="16231">MPLLPCNECPPCALGPVLAHRGALKPSIEHVASEKRANGQRRGSPRELTHDPSSMLPIKRHTNAPPPMQRVPSPCTRPHLGSSRNPQARKRACYLGKACQWPTLRLTPEAHPCLPPDVAHQKAHGCPSPPCNECPPRALGPVSARRGALE</sequence>
<dbReference type="AlphaFoldDB" id="A5ACW0"/>
<proteinExistence type="predicted"/>
<organism evidence="2">
    <name type="scientific">Vitis vinifera</name>
    <name type="common">Grape</name>
    <dbReference type="NCBI Taxonomy" id="29760"/>
    <lineage>
        <taxon>Eukaryota</taxon>
        <taxon>Viridiplantae</taxon>
        <taxon>Streptophyta</taxon>
        <taxon>Embryophyta</taxon>
        <taxon>Tracheophyta</taxon>
        <taxon>Spermatophyta</taxon>
        <taxon>Magnoliopsida</taxon>
        <taxon>eudicotyledons</taxon>
        <taxon>Gunneridae</taxon>
        <taxon>Pentapetalae</taxon>
        <taxon>rosids</taxon>
        <taxon>Vitales</taxon>
        <taxon>Vitaceae</taxon>
        <taxon>Viteae</taxon>
        <taxon>Vitis</taxon>
    </lineage>
</organism>
<protein>
    <submittedName>
        <fullName evidence="2">Uncharacterized protein</fullName>
    </submittedName>
</protein>
<feature type="region of interest" description="Disordered" evidence="1">
    <location>
        <begin position="119"/>
        <end position="150"/>
    </location>
</feature>
<accession>A5ACW0</accession>